<dbReference type="Proteomes" id="UP001476282">
    <property type="component" value="Unassembled WGS sequence"/>
</dbReference>
<feature type="transmembrane region" description="Helical" evidence="1">
    <location>
        <begin position="65"/>
        <end position="83"/>
    </location>
</feature>
<dbReference type="RefSeq" id="WP_353565037.1">
    <property type="nucleotide sequence ID" value="NZ_BAABRI010000001.1"/>
</dbReference>
<dbReference type="EMBL" id="BAABRI010000001">
    <property type="protein sequence ID" value="GAA5480878.1"/>
    <property type="molecule type" value="Genomic_DNA"/>
</dbReference>
<sequence>MKPTEQQLSDLLALKRHERPPQGYVEDCLREFHARRAAESRRAPAGRGWWEKVSEWFVERSVARWVYGAGVAYAAIVAVVFLLPREQATDAIRPQPAGNLKVLPIEPVNGPAQLPNLDLADDAKAEVGDPVPEF</sequence>
<accession>A0ABP9UGT1</accession>
<evidence type="ECO:0000313" key="3">
    <source>
        <dbReference type="Proteomes" id="UP001476282"/>
    </source>
</evidence>
<proteinExistence type="predicted"/>
<reference evidence="2 3" key="1">
    <citation type="submission" date="2024-02" db="EMBL/GenBank/DDBJ databases">
        <title>Haloferula sargassicola NBRC 104335.</title>
        <authorList>
            <person name="Ichikawa N."/>
            <person name="Katano-Makiyama Y."/>
            <person name="Hidaka K."/>
        </authorList>
    </citation>
    <scope>NUCLEOTIDE SEQUENCE [LARGE SCALE GENOMIC DNA]</scope>
    <source>
        <strain evidence="2 3">NBRC 104335</strain>
    </source>
</reference>
<keyword evidence="3" id="KW-1185">Reference proteome</keyword>
<evidence type="ECO:0000313" key="2">
    <source>
        <dbReference type="EMBL" id="GAA5480878.1"/>
    </source>
</evidence>
<comment type="caution">
    <text evidence="2">The sequence shown here is derived from an EMBL/GenBank/DDBJ whole genome shotgun (WGS) entry which is preliminary data.</text>
</comment>
<keyword evidence="1" id="KW-0812">Transmembrane</keyword>
<keyword evidence="1" id="KW-0472">Membrane</keyword>
<evidence type="ECO:0000256" key="1">
    <source>
        <dbReference type="SAM" id="Phobius"/>
    </source>
</evidence>
<protein>
    <submittedName>
        <fullName evidence="2">Uncharacterized protein</fullName>
    </submittedName>
</protein>
<keyword evidence="1" id="KW-1133">Transmembrane helix</keyword>
<name>A0ABP9UGT1_9BACT</name>
<organism evidence="2 3">
    <name type="scientific">Haloferula sargassicola</name>
    <dbReference type="NCBI Taxonomy" id="490096"/>
    <lineage>
        <taxon>Bacteria</taxon>
        <taxon>Pseudomonadati</taxon>
        <taxon>Verrucomicrobiota</taxon>
        <taxon>Verrucomicrobiia</taxon>
        <taxon>Verrucomicrobiales</taxon>
        <taxon>Verrucomicrobiaceae</taxon>
        <taxon>Haloferula</taxon>
    </lineage>
</organism>
<gene>
    <name evidence="2" type="ORF">Hsar01_00082</name>
</gene>